<dbReference type="PRINTS" id="PR01346">
    <property type="entry name" value="HELNAPAPROT"/>
</dbReference>
<dbReference type="SUPFAM" id="SSF47240">
    <property type="entry name" value="Ferritin-like"/>
    <property type="match status" value="1"/>
</dbReference>
<dbReference type="PANTHER" id="PTHR42932:SF3">
    <property type="entry name" value="DNA PROTECTION DURING STARVATION PROTEIN"/>
    <property type="match status" value="1"/>
</dbReference>
<sequence>MAKALKSVAKVKDFDTGTKDTSKVANGLADVLSDTYRLLIKSHIYHWNVEGPMFYPIHQLTETQYNNLFAATDELAERIRALGHVAPSKIGDVVGDHAVGETDGKMTAEEMIADLAEDHERVAHRLHALIETAEGANDPVTADLATARSGFHEKAAWMLRATLGK</sequence>
<proteinExistence type="inferred from homology"/>
<dbReference type="PIRSF" id="PIRSF005900">
    <property type="entry name" value="Dps"/>
    <property type="match status" value="1"/>
</dbReference>
<dbReference type="PANTHER" id="PTHR42932">
    <property type="entry name" value="GENERAL STRESS PROTEIN 20U"/>
    <property type="match status" value="1"/>
</dbReference>
<comment type="similarity">
    <text evidence="1 2">Belongs to the Dps family.</text>
</comment>
<dbReference type="InterPro" id="IPR009078">
    <property type="entry name" value="Ferritin-like_SF"/>
</dbReference>
<accession>A0ABP7JTL8</accession>
<gene>
    <name evidence="4" type="ORF">GCM10022404_00460</name>
</gene>
<organism evidence="4 5">
    <name type="scientific">Celeribacter arenosi</name>
    <dbReference type="NCBI Taxonomy" id="792649"/>
    <lineage>
        <taxon>Bacteria</taxon>
        <taxon>Pseudomonadati</taxon>
        <taxon>Pseudomonadota</taxon>
        <taxon>Alphaproteobacteria</taxon>
        <taxon>Rhodobacterales</taxon>
        <taxon>Roseobacteraceae</taxon>
        <taxon>Celeribacter</taxon>
    </lineage>
</organism>
<feature type="domain" description="Ferritin/DPS" evidence="3">
    <location>
        <begin position="27"/>
        <end position="165"/>
    </location>
</feature>
<name>A0ABP7JTL8_9RHOB</name>
<dbReference type="RefSeq" id="WP_344841834.1">
    <property type="nucleotide sequence ID" value="NZ_BAABDF010000001.1"/>
</dbReference>
<dbReference type="InterPro" id="IPR002177">
    <property type="entry name" value="DPS_DNA-bd"/>
</dbReference>
<dbReference type="InterPro" id="IPR012347">
    <property type="entry name" value="Ferritin-like"/>
</dbReference>
<reference evidence="5" key="1">
    <citation type="journal article" date="2019" name="Int. J. Syst. Evol. Microbiol.">
        <title>The Global Catalogue of Microorganisms (GCM) 10K type strain sequencing project: providing services to taxonomists for standard genome sequencing and annotation.</title>
        <authorList>
            <consortium name="The Broad Institute Genomics Platform"/>
            <consortium name="The Broad Institute Genome Sequencing Center for Infectious Disease"/>
            <person name="Wu L."/>
            <person name="Ma J."/>
        </authorList>
    </citation>
    <scope>NUCLEOTIDE SEQUENCE [LARGE SCALE GENOMIC DNA]</scope>
    <source>
        <strain evidence="5">JCM 17190</strain>
    </source>
</reference>
<keyword evidence="5" id="KW-1185">Reference proteome</keyword>
<protein>
    <submittedName>
        <fullName evidence="4">Dps family protein</fullName>
    </submittedName>
</protein>
<evidence type="ECO:0000256" key="1">
    <source>
        <dbReference type="ARBA" id="ARBA00009497"/>
    </source>
</evidence>
<dbReference type="Proteomes" id="UP001399917">
    <property type="component" value="Unassembled WGS sequence"/>
</dbReference>
<dbReference type="EMBL" id="BAABDF010000001">
    <property type="protein sequence ID" value="GAA3853025.1"/>
    <property type="molecule type" value="Genomic_DNA"/>
</dbReference>
<comment type="caution">
    <text evidence="4">The sequence shown here is derived from an EMBL/GenBank/DDBJ whole genome shotgun (WGS) entry which is preliminary data.</text>
</comment>
<dbReference type="InterPro" id="IPR008331">
    <property type="entry name" value="Ferritin_DPS_dom"/>
</dbReference>
<evidence type="ECO:0000256" key="2">
    <source>
        <dbReference type="RuleBase" id="RU003875"/>
    </source>
</evidence>
<evidence type="ECO:0000259" key="3">
    <source>
        <dbReference type="Pfam" id="PF00210"/>
    </source>
</evidence>
<dbReference type="Pfam" id="PF00210">
    <property type="entry name" value="Ferritin"/>
    <property type="match status" value="1"/>
</dbReference>
<evidence type="ECO:0000313" key="5">
    <source>
        <dbReference type="Proteomes" id="UP001399917"/>
    </source>
</evidence>
<dbReference type="Gene3D" id="1.20.1260.10">
    <property type="match status" value="1"/>
</dbReference>
<evidence type="ECO:0000313" key="4">
    <source>
        <dbReference type="EMBL" id="GAA3853025.1"/>
    </source>
</evidence>
<dbReference type="CDD" id="cd01043">
    <property type="entry name" value="DPS"/>
    <property type="match status" value="1"/>
</dbReference>